<dbReference type="AlphaFoldDB" id="A0AAE0JLY2"/>
<proteinExistence type="predicted"/>
<keyword evidence="1" id="KW-0472">Membrane</keyword>
<evidence type="ECO:0000313" key="3">
    <source>
        <dbReference type="Proteomes" id="UP001278500"/>
    </source>
</evidence>
<evidence type="ECO:0000256" key="1">
    <source>
        <dbReference type="SAM" id="Phobius"/>
    </source>
</evidence>
<dbReference type="PANTHER" id="PTHR37576:SF2">
    <property type="entry name" value="DEFECT AT LOW TEMPERATURE PROTEIN 1"/>
    <property type="match status" value="1"/>
</dbReference>
<organism evidence="2 3">
    <name type="scientific">Neurospora tetraspora</name>
    <dbReference type="NCBI Taxonomy" id="94610"/>
    <lineage>
        <taxon>Eukaryota</taxon>
        <taxon>Fungi</taxon>
        <taxon>Dikarya</taxon>
        <taxon>Ascomycota</taxon>
        <taxon>Pezizomycotina</taxon>
        <taxon>Sordariomycetes</taxon>
        <taxon>Sordariomycetidae</taxon>
        <taxon>Sordariales</taxon>
        <taxon>Sordariaceae</taxon>
        <taxon>Neurospora</taxon>
    </lineage>
</organism>
<keyword evidence="3" id="KW-1185">Reference proteome</keyword>
<dbReference type="EMBL" id="JAUEPP010000002">
    <property type="protein sequence ID" value="KAK3352082.1"/>
    <property type="molecule type" value="Genomic_DNA"/>
</dbReference>
<protein>
    <submittedName>
        <fullName evidence="2">Uncharacterized protein</fullName>
    </submittedName>
</protein>
<dbReference type="GeneID" id="87865287"/>
<dbReference type="PANTHER" id="PTHR37576">
    <property type="entry name" value="DEFECT AT LOW TEMPERATURE PROTEIN 1"/>
    <property type="match status" value="1"/>
</dbReference>
<dbReference type="RefSeq" id="XP_062685377.1">
    <property type="nucleotide sequence ID" value="XM_062828133.1"/>
</dbReference>
<feature type="transmembrane region" description="Helical" evidence="1">
    <location>
        <begin position="235"/>
        <end position="258"/>
    </location>
</feature>
<comment type="caution">
    <text evidence="2">The sequence shown here is derived from an EMBL/GenBank/DDBJ whole genome shotgun (WGS) entry which is preliminary data.</text>
</comment>
<reference evidence="2" key="1">
    <citation type="journal article" date="2023" name="Mol. Phylogenet. Evol.">
        <title>Genome-scale phylogeny and comparative genomics of the fungal order Sordariales.</title>
        <authorList>
            <person name="Hensen N."/>
            <person name="Bonometti L."/>
            <person name="Westerberg I."/>
            <person name="Brannstrom I.O."/>
            <person name="Guillou S."/>
            <person name="Cros-Aarteil S."/>
            <person name="Calhoun S."/>
            <person name="Haridas S."/>
            <person name="Kuo A."/>
            <person name="Mondo S."/>
            <person name="Pangilinan J."/>
            <person name="Riley R."/>
            <person name="LaButti K."/>
            <person name="Andreopoulos B."/>
            <person name="Lipzen A."/>
            <person name="Chen C."/>
            <person name="Yan M."/>
            <person name="Daum C."/>
            <person name="Ng V."/>
            <person name="Clum A."/>
            <person name="Steindorff A."/>
            <person name="Ohm R.A."/>
            <person name="Martin F."/>
            <person name="Silar P."/>
            <person name="Natvig D.O."/>
            <person name="Lalanne C."/>
            <person name="Gautier V."/>
            <person name="Ament-Velasquez S.L."/>
            <person name="Kruys A."/>
            <person name="Hutchinson M.I."/>
            <person name="Powell A.J."/>
            <person name="Barry K."/>
            <person name="Miller A.N."/>
            <person name="Grigoriev I.V."/>
            <person name="Debuchy R."/>
            <person name="Gladieux P."/>
            <person name="Hiltunen Thoren M."/>
            <person name="Johannesson H."/>
        </authorList>
    </citation>
    <scope>NUCLEOTIDE SEQUENCE</scope>
    <source>
        <strain evidence="2">CBS 560.94</strain>
    </source>
</reference>
<sequence>MFFPSTNVFNGSSSFANEHPFSIQPCSIFTRTCDTCTLKATDADPILYVFSSDITVVRDEALGTSALYINLTRKPEIGLEGNLERQGCFLYPAVVNYSLSLDSLNWKDDTVVKLLKLNELDIFEIINQNLYQSASFARYTGNPRVWTMQSAGLLANIYFATDLDNSLTEEPEHLAFDDPMDELISSFREIALRMSVKEAQEKNEGKLRTSELVVAQNISYVSNTTRVQYATDEDALALAVVISLIGPVATLVLFWGFWRLGRKVTMSPLEVINAMSVSSATDAQDGTTEVAQIFADCKSNVEGAAVADYVRKKDTEGSGEPKLQYGVVEETGRLGMVVVNGVLPDRRRVRRPMKGEVL</sequence>
<name>A0AAE0JLY2_9PEZI</name>
<reference evidence="2" key="2">
    <citation type="submission" date="2023-06" db="EMBL/GenBank/DDBJ databases">
        <authorList>
            <consortium name="Lawrence Berkeley National Laboratory"/>
            <person name="Haridas S."/>
            <person name="Hensen N."/>
            <person name="Bonometti L."/>
            <person name="Westerberg I."/>
            <person name="Brannstrom I.O."/>
            <person name="Guillou S."/>
            <person name="Cros-Aarteil S."/>
            <person name="Calhoun S."/>
            <person name="Kuo A."/>
            <person name="Mondo S."/>
            <person name="Pangilinan J."/>
            <person name="Riley R."/>
            <person name="Labutti K."/>
            <person name="Andreopoulos B."/>
            <person name="Lipzen A."/>
            <person name="Chen C."/>
            <person name="Yanf M."/>
            <person name="Daum C."/>
            <person name="Ng V."/>
            <person name="Clum A."/>
            <person name="Steindorff A."/>
            <person name="Ohm R."/>
            <person name="Martin F."/>
            <person name="Silar P."/>
            <person name="Natvig D."/>
            <person name="Lalanne C."/>
            <person name="Gautier V."/>
            <person name="Ament-Velasquez S.L."/>
            <person name="Kruys A."/>
            <person name="Hutchinson M.I."/>
            <person name="Powell A.J."/>
            <person name="Barry K."/>
            <person name="Miller A.N."/>
            <person name="Grigoriev I.V."/>
            <person name="Debuchy R."/>
            <person name="Gladieux P."/>
            <person name="Thoren M.H."/>
            <person name="Johannesson H."/>
        </authorList>
    </citation>
    <scope>NUCLEOTIDE SEQUENCE</scope>
    <source>
        <strain evidence="2">CBS 560.94</strain>
    </source>
</reference>
<keyword evidence="1" id="KW-1133">Transmembrane helix</keyword>
<evidence type="ECO:0000313" key="2">
    <source>
        <dbReference type="EMBL" id="KAK3352082.1"/>
    </source>
</evidence>
<dbReference type="Proteomes" id="UP001278500">
    <property type="component" value="Unassembled WGS sequence"/>
</dbReference>
<gene>
    <name evidence="2" type="ORF">B0H65DRAFT_507374</name>
</gene>
<keyword evidence="1" id="KW-0812">Transmembrane</keyword>
<accession>A0AAE0JLY2</accession>